<dbReference type="InterPro" id="IPR001387">
    <property type="entry name" value="Cro/C1-type_HTH"/>
</dbReference>
<protein>
    <recommendedName>
        <fullName evidence="1">HTH cro/C1-type domain-containing protein</fullName>
    </recommendedName>
</protein>
<proteinExistence type="predicted"/>
<sequence>MKTNLCHGFMYETEEELQDLVGIEEYLDMKFNKGNGDWKPDLDDDSDTYEFHSSLAMDVYCKRKAEGQTQRDLAKKLGISLDTLSKIEKGHEKLPNKVKTIIDDYLYEEW</sequence>
<dbReference type="EMBL" id="LGUF01000007">
    <property type="protein sequence ID" value="KON87950.1"/>
    <property type="molecule type" value="Genomic_DNA"/>
</dbReference>
<feature type="domain" description="HTH cro/C1-type" evidence="1">
    <location>
        <begin position="63"/>
        <end position="90"/>
    </location>
</feature>
<evidence type="ECO:0000313" key="2">
    <source>
        <dbReference type="EMBL" id="KON87950.1"/>
    </source>
</evidence>
<name>A0A0M0GDH5_SPOGL</name>
<evidence type="ECO:0000313" key="3">
    <source>
        <dbReference type="Proteomes" id="UP000037109"/>
    </source>
</evidence>
<evidence type="ECO:0000259" key="1">
    <source>
        <dbReference type="PROSITE" id="PS50943"/>
    </source>
</evidence>
<dbReference type="SUPFAM" id="SSF47413">
    <property type="entry name" value="lambda repressor-like DNA-binding domains"/>
    <property type="match status" value="1"/>
</dbReference>
<gene>
    <name evidence="2" type="ORF">AF332_14690</name>
</gene>
<dbReference type="PATRIC" id="fig|1459.3.peg.3174"/>
<accession>A0A0M0GDH5</accession>
<organism evidence="2 3">
    <name type="scientific">Sporosarcina globispora</name>
    <name type="common">Bacillus globisporus</name>
    <dbReference type="NCBI Taxonomy" id="1459"/>
    <lineage>
        <taxon>Bacteria</taxon>
        <taxon>Bacillati</taxon>
        <taxon>Bacillota</taxon>
        <taxon>Bacilli</taxon>
        <taxon>Bacillales</taxon>
        <taxon>Caryophanaceae</taxon>
        <taxon>Sporosarcina</taxon>
    </lineage>
</organism>
<dbReference type="Proteomes" id="UP000037109">
    <property type="component" value="Unassembled WGS sequence"/>
</dbReference>
<dbReference type="Gene3D" id="1.10.260.40">
    <property type="entry name" value="lambda repressor-like DNA-binding domains"/>
    <property type="match status" value="1"/>
</dbReference>
<dbReference type="STRING" id="1459.AF332_14690"/>
<comment type="caution">
    <text evidence="2">The sequence shown here is derived from an EMBL/GenBank/DDBJ whole genome shotgun (WGS) entry which is preliminary data.</text>
</comment>
<keyword evidence="3" id="KW-1185">Reference proteome</keyword>
<dbReference type="PROSITE" id="PS50943">
    <property type="entry name" value="HTH_CROC1"/>
    <property type="match status" value="1"/>
</dbReference>
<dbReference type="InterPro" id="IPR010982">
    <property type="entry name" value="Lambda_DNA-bd_dom_sf"/>
</dbReference>
<dbReference type="Pfam" id="PF01381">
    <property type="entry name" value="HTH_3"/>
    <property type="match status" value="1"/>
</dbReference>
<dbReference type="GO" id="GO:0003677">
    <property type="term" value="F:DNA binding"/>
    <property type="evidence" value="ECO:0007669"/>
    <property type="project" value="InterPro"/>
</dbReference>
<dbReference type="CDD" id="cd00093">
    <property type="entry name" value="HTH_XRE"/>
    <property type="match status" value="1"/>
</dbReference>
<dbReference type="AlphaFoldDB" id="A0A0M0GDH5"/>
<reference evidence="3" key="1">
    <citation type="submission" date="2015-07" db="EMBL/GenBank/DDBJ databases">
        <title>Fjat-10036 dsm4.</title>
        <authorList>
            <person name="Liu B."/>
            <person name="Wang J."/>
            <person name="Zhu Y."/>
            <person name="Liu G."/>
            <person name="Chen Q."/>
            <person name="Chen Z."/>
            <person name="Lan J."/>
            <person name="Che J."/>
            <person name="Ge C."/>
            <person name="Shi H."/>
            <person name="Pan Z."/>
            <person name="Liu X."/>
        </authorList>
    </citation>
    <scope>NUCLEOTIDE SEQUENCE [LARGE SCALE GENOMIC DNA]</scope>
    <source>
        <strain evidence="3">DSM 4</strain>
    </source>
</reference>
<dbReference type="OrthoDB" id="9808239at2"/>
<dbReference type="RefSeq" id="WP_053435305.1">
    <property type="nucleotide sequence ID" value="NZ_LGUF01000007.1"/>
</dbReference>